<reference evidence="2 3" key="2">
    <citation type="submission" date="2018-03" db="EMBL/GenBank/DDBJ databases">
        <authorList>
            <person name="Keele B.F."/>
        </authorList>
    </citation>
    <scope>NUCLEOTIDE SEQUENCE [LARGE SCALE GENOMIC DNA]</scope>
    <source>
        <strain evidence="2 3">CCALA 016</strain>
    </source>
</reference>
<organism evidence="2 3">
    <name type="scientific">Aphanothece hegewaldii CCALA 016</name>
    <dbReference type="NCBI Taxonomy" id="2107694"/>
    <lineage>
        <taxon>Bacteria</taxon>
        <taxon>Bacillati</taxon>
        <taxon>Cyanobacteriota</taxon>
        <taxon>Cyanophyceae</taxon>
        <taxon>Oscillatoriophycideae</taxon>
        <taxon>Chroococcales</taxon>
        <taxon>Aphanothecaceae</taxon>
        <taxon>Aphanothece</taxon>
    </lineage>
</organism>
<gene>
    <name evidence="2" type="ORF">C7H19_15365</name>
</gene>
<dbReference type="AlphaFoldDB" id="A0A2T1LVP4"/>
<keyword evidence="1" id="KW-0472">Membrane</keyword>
<feature type="transmembrane region" description="Helical" evidence="1">
    <location>
        <begin position="28"/>
        <end position="48"/>
    </location>
</feature>
<name>A0A2T1LVP4_9CHRO</name>
<evidence type="ECO:0000256" key="1">
    <source>
        <dbReference type="SAM" id="Phobius"/>
    </source>
</evidence>
<dbReference type="Proteomes" id="UP000239001">
    <property type="component" value="Unassembled WGS sequence"/>
</dbReference>
<keyword evidence="1" id="KW-1133">Transmembrane helix</keyword>
<evidence type="ECO:0000313" key="3">
    <source>
        <dbReference type="Proteomes" id="UP000239001"/>
    </source>
</evidence>
<keyword evidence="3" id="KW-1185">Reference proteome</keyword>
<reference evidence="2 3" key="1">
    <citation type="submission" date="2018-03" db="EMBL/GenBank/DDBJ databases">
        <title>The ancient ancestry and fast evolution of plastids.</title>
        <authorList>
            <person name="Moore K.R."/>
            <person name="Magnabosco C."/>
            <person name="Momper L."/>
            <person name="Gold D.A."/>
            <person name="Bosak T."/>
            <person name="Fournier G.P."/>
        </authorList>
    </citation>
    <scope>NUCLEOTIDE SEQUENCE [LARGE SCALE GENOMIC DNA]</scope>
    <source>
        <strain evidence="2 3">CCALA 016</strain>
    </source>
</reference>
<proteinExistence type="predicted"/>
<evidence type="ECO:0000313" key="2">
    <source>
        <dbReference type="EMBL" id="PSF35802.1"/>
    </source>
</evidence>
<accession>A0A2T1LVP4</accession>
<protein>
    <submittedName>
        <fullName evidence="2">Uncharacterized protein</fullName>
    </submittedName>
</protein>
<keyword evidence="1" id="KW-0812">Transmembrane</keyword>
<comment type="caution">
    <text evidence="2">The sequence shown here is derived from an EMBL/GenBank/DDBJ whole genome shotgun (WGS) entry which is preliminary data.</text>
</comment>
<dbReference type="EMBL" id="PXOH01000017">
    <property type="protein sequence ID" value="PSF35802.1"/>
    <property type="molecule type" value="Genomic_DNA"/>
</dbReference>
<sequence>MIGNFFSRDKQQSIHEQNINLSTDQGDFIAFIFIFLMLACSLTFSRWLNFKSFQDNFFKQHTLKKDIDKYGQPSTPKTL</sequence>